<evidence type="ECO:0000256" key="1">
    <source>
        <dbReference type="ARBA" id="ARBA00004196"/>
    </source>
</evidence>
<proteinExistence type="predicted"/>
<evidence type="ECO:0000313" key="5">
    <source>
        <dbReference type="Proteomes" id="UP000753961"/>
    </source>
</evidence>
<dbReference type="InterPro" id="IPR038352">
    <property type="entry name" value="Imelysin_sf"/>
</dbReference>
<evidence type="ECO:0000256" key="2">
    <source>
        <dbReference type="ARBA" id="ARBA00022729"/>
    </source>
</evidence>
<comment type="caution">
    <text evidence="4">The sequence shown here is derived from an EMBL/GenBank/DDBJ whole genome shotgun (WGS) entry which is preliminary data.</text>
</comment>
<dbReference type="InterPro" id="IPR018976">
    <property type="entry name" value="Imelysin-like"/>
</dbReference>
<feature type="domain" description="Imelysin-like" evidence="3">
    <location>
        <begin position="54"/>
        <end position="330"/>
    </location>
</feature>
<name>A0A953L6V9_9BACT</name>
<dbReference type="InterPro" id="IPR034984">
    <property type="entry name" value="Imelysin-like_IPPA"/>
</dbReference>
<dbReference type="Proteomes" id="UP000753961">
    <property type="component" value="Unassembled WGS sequence"/>
</dbReference>
<protein>
    <submittedName>
        <fullName evidence="4">Imelysin family protein</fullName>
    </submittedName>
</protein>
<dbReference type="EMBL" id="JAHVHU010000007">
    <property type="protein sequence ID" value="MBY5958077.1"/>
    <property type="molecule type" value="Genomic_DNA"/>
</dbReference>
<reference evidence="4" key="1">
    <citation type="submission" date="2021-06" db="EMBL/GenBank/DDBJ databases">
        <title>44 bacteria genomes isolated from Dapeng, Shenzhen.</title>
        <authorList>
            <person name="Zheng W."/>
            <person name="Yu S."/>
            <person name="Huang Y."/>
        </authorList>
    </citation>
    <scope>NUCLEOTIDE SEQUENCE</scope>
    <source>
        <strain evidence="4">DP5N28-2</strain>
    </source>
</reference>
<accession>A0A953L6V9</accession>
<keyword evidence="2" id="KW-0732">Signal</keyword>
<evidence type="ECO:0000313" key="4">
    <source>
        <dbReference type="EMBL" id="MBY5958077.1"/>
    </source>
</evidence>
<dbReference type="Gene3D" id="1.20.1420.20">
    <property type="entry name" value="M75 peptidase, HXXE motif"/>
    <property type="match status" value="1"/>
</dbReference>
<sequence length="368" mass="41038">MNATNLFRISRFSIIGILTLLILPGCNDSPGIRNQCSVDYDQEALFSAILRHQITPGYENLQSQLDQLKNDFDALQSDPDLANLDRLETTFADAYQAWKRVEIFHFGPAEELQAQSYFNLFPLDVLTVQNQLSSGFDSENSTQFDKGLPVLDYFIFHKTNPQDRLNYLLQSDVRAYFTAALDKMRSVANQVTEAYGGDYGDQFTTMTGTAAGSSLSLLINALSKFFEDNRRNQLGIPSGALTLDIPNPDKTEAYFSGISLNLLNKGVETAQMLYEGKTNSPGIKDYLEALEDEVDGEKIADQISTQFNKINQAIPPLENPLSKAVLDDKNDIAALYREMSSQVINLKTDLPSRLCISITYVDNPSDTD</sequence>
<gene>
    <name evidence="4" type="ORF">KUV50_08050</name>
</gene>
<dbReference type="Pfam" id="PF09375">
    <property type="entry name" value="Peptidase_M75"/>
    <property type="match status" value="1"/>
</dbReference>
<dbReference type="RefSeq" id="WP_222579610.1">
    <property type="nucleotide sequence ID" value="NZ_JAHVHU010000007.1"/>
</dbReference>
<organism evidence="4 5">
    <name type="scientific">Membranihabitans marinus</name>
    <dbReference type="NCBI Taxonomy" id="1227546"/>
    <lineage>
        <taxon>Bacteria</taxon>
        <taxon>Pseudomonadati</taxon>
        <taxon>Bacteroidota</taxon>
        <taxon>Saprospiria</taxon>
        <taxon>Saprospirales</taxon>
        <taxon>Saprospiraceae</taxon>
        <taxon>Membranihabitans</taxon>
    </lineage>
</organism>
<evidence type="ECO:0000259" key="3">
    <source>
        <dbReference type="Pfam" id="PF09375"/>
    </source>
</evidence>
<dbReference type="CDD" id="cd14659">
    <property type="entry name" value="Imelysin-like_IPPA"/>
    <property type="match status" value="1"/>
</dbReference>
<dbReference type="GO" id="GO:0030313">
    <property type="term" value="C:cell envelope"/>
    <property type="evidence" value="ECO:0007669"/>
    <property type="project" value="UniProtKB-SubCell"/>
</dbReference>
<keyword evidence="5" id="KW-1185">Reference proteome</keyword>
<dbReference type="AlphaFoldDB" id="A0A953L6V9"/>
<comment type="subcellular location">
    <subcellularLocation>
        <location evidence="1">Cell envelope</location>
    </subcellularLocation>
</comment>